<dbReference type="EMBL" id="CAJEWN010000206">
    <property type="protein sequence ID" value="CAD2172784.1"/>
    <property type="molecule type" value="Genomic_DNA"/>
</dbReference>
<reference evidence="3 4" key="1">
    <citation type="submission" date="2020-08" db="EMBL/GenBank/DDBJ databases">
        <authorList>
            <person name="Koutsovoulos G."/>
            <person name="Danchin GJ E."/>
        </authorList>
    </citation>
    <scope>NUCLEOTIDE SEQUENCE [LARGE SCALE GENOMIC DNA]</scope>
</reference>
<protein>
    <submittedName>
        <fullName evidence="3">Uncharacterized protein</fullName>
    </submittedName>
</protein>
<comment type="caution">
    <text evidence="3">The sequence shown here is derived from an EMBL/GenBank/DDBJ whole genome shotgun (WGS) entry which is preliminary data.</text>
</comment>
<dbReference type="Proteomes" id="UP000580250">
    <property type="component" value="Unassembled WGS sequence"/>
</dbReference>
<evidence type="ECO:0000256" key="1">
    <source>
        <dbReference type="SAM" id="MobiDB-lite"/>
    </source>
</evidence>
<name>A0A6V7VEK7_MELEN</name>
<keyword evidence="2" id="KW-0732">Signal</keyword>
<feature type="compositionally biased region" description="Polar residues" evidence="1">
    <location>
        <begin position="103"/>
        <end position="115"/>
    </location>
</feature>
<evidence type="ECO:0000256" key="2">
    <source>
        <dbReference type="SAM" id="SignalP"/>
    </source>
</evidence>
<evidence type="ECO:0000313" key="4">
    <source>
        <dbReference type="Proteomes" id="UP000580250"/>
    </source>
</evidence>
<feature type="compositionally biased region" description="Polar residues" evidence="1">
    <location>
        <begin position="75"/>
        <end position="90"/>
    </location>
</feature>
<dbReference type="AlphaFoldDB" id="A0A6V7VEK7"/>
<organism evidence="3 4">
    <name type="scientific">Meloidogyne enterolobii</name>
    <name type="common">Root-knot nematode worm</name>
    <name type="synonym">Meloidogyne mayaguensis</name>
    <dbReference type="NCBI Taxonomy" id="390850"/>
    <lineage>
        <taxon>Eukaryota</taxon>
        <taxon>Metazoa</taxon>
        <taxon>Ecdysozoa</taxon>
        <taxon>Nematoda</taxon>
        <taxon>Chromadorea</taxon>
        <taxon>Rhabditida</taxon>
        <taxon>Tylenchina</taxon>
        <taxon>Tylenchomorpha</taxon>
        <taxon>Tylenchoidea</taxon>
        <taxon>Meloidogynidae</taxon>
        <taxon>Meloidogyninae</taxon>
        <taxon>Meloidogyne</taxon>
    </lineage>
</organism>
<feature type="signal peptide" evidence="2">
    <location>
        <begin position="1"/>
        <end position="15"/>
    </location>
</feature>
<sequence length="253" mass="30107">MILLIITAIVWLIDAQQPPFIPPQNINGTFGLQLNSYPSPQHLFQYQRQQQPSDYRQQQQYAADGHYLQQPQYNSHYQNSFQPPNKWQNEQKLEDDDSKEENNFLSKQNSNNRQYPQRVHFDPNNNLPYLYDRQQQKYNQKSYGGYNNHLNGQNNPSSFDFENEADSYNSPYTYGNQQRPVNPNMQTHQYTGQQHSYPAGPLNPHYRAGIVYPEGQRNLNNHNKHFWFNDARKNYKINKFWILVIFGILILFI</sequence>
<feature type="region of interest" description="Disordered" evidence="1">
    <location>
        <begin position="75"/>
        <end position="128"/>
    </location>
</feature>
<accession>A0A6V7VEK7</accession>
<feature type="chain" id="PRO_5027989272" evidence="2">
    <location>
        <begin position="16"/>
        <end position="253"/>
    </location>
</feature>
<gene>
    <name evidence="3" type="ORF">MENT_LOCUS24352</name>
</gene>
<evidence type="ECO:0000313" key="3">
    <source>
        <dbReference type="EMBL" id="CAD2172784.1"/>
    </source>
</evidence>
<proteinExistence type="predicted"/>